<keyword evidence="13" id="KW-1185">Reference proteome</keyword>
<dbReference type="PANTHER" id="PTHR11804">
    <property type="entry name" value="PROTEASE M3 THIMET OLIGOPEPTIDASE-RELATED"/>
    <property type="match status" value="1"/>
</dbReference>
<evidence type="ECO:0000256" key="4">
    <source>
        <dbReference type="ARBA" id="ARBA00022801"/>
    </source>
</evidence>
<dbReference type="Proteomes" id="UP000287410">
    <property type="component" value="Unassembled WGS sequence"/>
</dbReference>
<dbReference type="RefSeq" id="WP_126789633.1">
    <property type="nucleotide sequence ID" value="NZ_PIPN01000004.1"/>
</dbReference>
<dbReference type="NCBIfam" id="NF008159">
    <property type="entry name" value="PRK10911.1"/>
    <property type="match status" value="1"/>
</dbReference>
<dbReference type="InterPro" id="IPR024079">
    <property type="entry name" value="MetalloPept_cat_dom_sf"/>
</dbReference>
<evidence type="ECO:0000256" key="2">
    <source>
        <dbReference type="ARBA" id="ARBA00022670"/>
    </source>
</evidence>
<proteinExistence type="inferred from homology"/>
<dbReference type="InterPro" id="IPR024080">
    <property type="entry name" value="Neurolysin/TOP_N"/>
</dbReference>
<name>A0ABY0BY64_9GAMM</name>
<dbReference type="InterPro" id="IPR024077">
    <property type="entry name" value="Neurolysin/TOP_dom2"/>
</dbReference>
<dbReference type="SUPFAM" id="SSF55486">
    <property type="entry name" value="Metalloproteases ('zincins'), catalytic domain"/>
    <property type="match status" value="1"/>
</dbReference>
<protein>
    <recommendedName>
        <fullName evidence="8">oligopeptidase A</fullName>
        <ecNumber evidence="8">3.4.24.70</ecNumber>
    </recommendedName>
</protein>
<evidence type="ECO:0000313" key="13">
    <source>
        <dbReference type="Proteomes" id="UP000287410"/>
    </source>
</evidence>
<keyword evidence="4 9" id="KW-0378">Hydrolase</keyword>
<dbReference type="Pfam" id="PF01432">
    <property type="entry name" value="Peptidase_M3"/>
    <property type="match status" value="1"/>
</dbReference>
<evidence type="ECO:0000313" key="12">
    <source>
        <dbReference type="EMBL" id="RUO29367.1"/>
    </source>
</evidence>
<dbReference type="InterPro" id="IPR045666">
    <property type="entry name" value="OpdA_N"/>
</dbReference>
<evidence type="ECO:0000256" key="5">
    <source>
        <dbReference type="ARBA" id="ARBA00022833"/>
    </source>
</evidence>
<evidence type="ECO:0000259" key="11">
    <source>
        <dbReference type="Pfam" id="PF19310"/>
    </source>
</evidence>
<sequence length="689" mass="77896">MKQQDRSENPLAGDFLYPPFSAIQAEHIQPALEQALTESRDLIERVAAQAYPSWETLVAPLEHADDKISRIWSPVSHMNAVVSNDALREAHDNCLALLSDYSTWVGQHEGLYQAYQTLRGSDEFNSLDQAQQRVITETLRDFELSGVALAPKDKSRYGEIQSRLSELSSTFSNQLLDATHAWYKHVSDENELAGLPESALAAAAEQAKERDLDGWVFTLDIPSYLPVMMYADNRALREEMYQAFSTRASDQGPNAGEFDNSAVMEETIRLRHELARLLGFASYAELSLATKMADSPAQVMDFLTDLAERSLPAARDDVEEVKAYAQTNDSLEQLQAWDMAYYSEKLKQQTYDISDETLRPYFPETQVVNGLFEVAKRLFSIRIEEQQGVDTWHPQVRVFNIYDKNDEHRASFYLDLYARGKKRGGAWMAECAVRRRLPDGSLQIPVAYLTCNFNKPVGDTPALFTHDEVITLFHEFGHGLHHMLTRIDVAGVSGINGVAWDAVELPSQFLENWCWEKEALAFISSHYKTGEALPDDLLQRMLAARNFQSAMQMVRQLEFSLFDMRLHHEIDPEQGVAIQAILDDVRSKVSVFTPPAYNRFQHSFGHIFAGGYAAGYYSYKWAEVLSADAFARFEEEGIFNPQVGQDFLTQILERGGSDDAMTLFKAFRGREPDISALLRHSGITADVRG</sequence>
<feature type="domain" description="Oligopeptidase A N-terminal" evidence="11">
    <location>
        <begin position="33"/>
        <end position="152"/>
    </location>
</feature>
<reference evidence="12 13" key="1">
    <citation type="journal article" date="2018" name="Front. Microbiol.">
        <title>Genome-Based Analysis Reveals the Taxonomy and Diversity of the Family Idiomarinaceae.</title>
        <authorList>
            <person name="Liu Y."/>
            <person name="Lai Q."/>
            <person name="Shao Z."/>
        </authorList>
    </citation>
    <scope>NUCLEOTIDE SEQUENCE [LARGE SCALE GENOMIC DNA]</scope>
    <source>
        <strain evidence="12 13">GBSy1</strain>
    </source>
</reference>
<dbReference type="EMBL" id="PIPN01000004">
    <property type="protein sequence ID" value="RUO29367.1"/>
    <property type="molecule type" value="Genomic_DNA"/>
</dbReference>
<feature type="domain" description="Peptidase M3A/M3B catalytic" evidence="10">
    <location>
        <begin position="227"/>
        <end position="682"/>
    </location>
</feature>
<dbReference type="CDD" id="cd06456">
    <property type="entry name" value="M3A_DCP"/>
    <property type="match status" value="1"/>
</dbReference>
<evidence type="ECO:0000256" key="6">
    <source>
        <dbReference type="ARBA" id="ARBA00023049"/>
    </source>
</evidence>
<comment type="caution">
    <text evidence="12">The sequence shown here is derived from an EMBL/GenBank/DDBJ whole genome shotgun (WGS) entry which is preliminary data.</text>
</comment>
<evidence type="ECO:0000256" key="3">
    <source>
        <dbReference type="ARBA" id="ARBA00022723"/>
    </source>
</evidence>
<organism evidence="12 13">
    <name type="scientific">Aliidiomarina sedimenti</name>
    <dbReference type="NCBI Taxonomy" id="1933879"/>
    <lineage>
        <taxon>Bacteria</taxon>
        <taxon>Pseudomonadati</taxon>
        <taxon>Pseudomonadota</taxon>
        <taxon>Gammaproteobacteria</taxon>
        <taxon>Alteromonadales</taxon>
        <taxon>Idiomarinaceae</taxon>
        <taxon>Aliidiomarina</taxon>
    </lineage>
</organism>
<comment type="similarity">
    <text evidence="1 9">Belongs to the peptidase M3 family.</text>
</comment>
<dbReference type="InterPro" id="IPR001567">
    <property type="entry name" value="Pept_M3A_M3B_dom"/>
</dbReference>
<dbReference type="Pfam" id="PF19310">
    <property type="entry name" value="TOP_N"/>
    <property type="match status" value="1"/>
</dbReference>
<evidence type="ECO:0000256" key="8">
    <source>
        <dbReference type="ARBA" id="ARBA00026100"/>
    </source>
</evidence>
<dbReference type="Gene3D" id="1.10.1370.10">
    <property type="entry name" value="Neurolysin, domain 3"/>
    <property type="match status" value="1"/>
</dbReference>
<accession>A0ABY0BY64</accession>
<dbReference type="InterPro" id="IPR045090">
    <property type="entry name" value="Pept_M3A_M3B"/>
</dbReference>
<dbReference type="PANTHER" id="PTHR11804:SF84">
    <property type="entry name" value="SACCHAROLYSIN"/>
    <property type="match status" value="1"/>
</dbReference>
<keyword evidence="2 9" id="KW-0645">Protease</keyword>
<evidence type="ECO:0000256" key="9">
    <source>
        <dbReference type="RuleBase" id="RU003435"/>
    </source>
</evidence>
<dbReference type="EC" id="3.4.24.70" evidence="8"/>
<comment type="cofactor">
    <cofactor evidence="9">
        <name>Zn(2+)</name>
        <dbReference type="ChEBI" id="CHEBI:29105"/>
    </cofactor>
    <text evidence="9">Binds 1 zinc ion.</text>
</comment>
<comment type="catalytic activity">
    <reaction evidence="7">
        <text>Hydrolysis of oligopeptides, with broad specificity. Gly or Ala commonly occur as P1 or P1' residues, but more distant residues are also important, as is shown by the fact that Z-Gly-Pro-Gly-|-Gly-Pro-Ala is cleaved, but not Z-(Gly)(5).</text>
        <dbReference type="EC" id="3.4.24.70"/>
    </reaction>
</comment>
<dbReference type="Gene3D" id="1.20.1050.40">
    <property type="entry name" value="Endopeptidase. Chain P, domain 1"/>
    <property type="match status" value="1"/>
</dbReference>
<keyword evidence="6 9" id="KW-0482">Metalloprotease</keyword>
<dbReference type="Gene3D" id="3.40.390.10">
    <property type="entry name" value="Collagenase (Catalytic Domain)"/>
    <property type="match status" value="1"/>
</dbReference>
<evidence type="ECO:0000259" key="10">
    <source>
        <dbReference type="Pfam" id="PF01432"/>
    </source>
</evidence>
<dbReference type="InterPro" id="IPR034005">
    <property type="entry name" value="M3A_DCP"/>
</dbReference>
<keyword evidence="5 9" id="KW-0862">Zinc</keyword>
<evidence type="ECO:0000256" key="7">
    <source>
        <dbReference type="ARBA" id="ARBA00024603"/>
    </source>
</evidence>
<evidence type="ECO:0000256" key="1">
    <source>
        <dbReference type="ARBA" id="ARBA00006040"/>
    </source>
</evidence>
<gene>
    <name evidence="12" type="ORF">CWE12_10330</name>
</gene>
<keyword evidence="3 9" id="KW-0479">Metal-binding</keyword>